<feature type="domain" description="Cationic amino acid transporter C-terminal" evidence="7">
    <location>
        <begin position="517"/>
        <end position="567"/>
    </location>
</feature>
<keyword evidence="8" id="KW-1185">Reference proteome</keyword>
<dbReference type="GO" id="GO:0015171">
    <property type="term" value="F:amino acid transmembrane transporter activity"/>
    <property type="evidence" value="ECO:0007669"/>
    <property type="project" value="TreeGrafter"/>
</dbReference>
<feature type="transmembrane region" description="Helical" evidence="6">
    <location>
        <begin position="35"/>
        <end position="54"/>
    </location>
</feature>
<organism evidence="8 9">
    <name type="scientific">Galendromus occidentalis</name>
    <name type="common">western predatory mite</name>
    <dbReference type="NCBI Taxonomy" id="34638"/>
    <lineage>
        <taxon>Eukaryota</taxon>
        <taxon>Metazoa</taxon>
        <taxon>Ecdysozoa</taxon>
        <taxon>Arthropoda</taxon>
        <taxon>Chelicerata</taxon>
        <taxon>Arachnida</taxon>
        <taxon>Acari</taxon>
        <taxon>Parasitiformes</taxon>
        <taxon>Mesostigmata</taxon>
        <taxon>Gamasina</taxon>
        <taxon>Phytoseioidea</taxon>
        <taxon>Phytoseiidae</taxon>
        <taxon>Typhlodrominae</taxon>
        <taxon>Galendromus</taxon>
    </lineage>
</organism>
<dbReference type="InterPro" id="IPR002293">
    <property type="entry name" value="AA/rel_permease1"/>
</dbReference>
<name>A0AAJ7L4R3_9ACAR</name>
<keyword evidence="4 6" id="KW-1133">Transmembrane helix</keyword>
<protein>
    <submittedName>
        <fullName evidence="9">Cationic amino acid transporter 4</fullName>
    </submittedName>
</protein>
<evidence type="ECO:0000256" key="1">
    <source>
        <dbReference type="ARBA" id="ARBA00004141"/>
    </source>
</evidence>
<evidence type="ECO:0000313" key="8">
    <source>
        <dbReference type="Proteomes" id="UP000694867"/>
    </source>
</evidence>
<gene>
    <name evidence="9" type="primary">LOC100904892</name>
</gene>
<feature type="transmembrane region" description="Helical" evidence="6">
    <location>
        <begin position="399"/>
        <end position="418"/>
    </location>
</feature>
<dbReference type="Pfam" id="PF13520">
    <property type="entry name" value="AA_permease_2"/>
    <property type="match status" value="1"/>
</dbReference>
<proteinExistence type="predicted"/>
<dbReference type="PIRSF" id="PIRSF006060">
    <property type="entry name" value="AA_transporter"/>
    <property type="match status" value="1"/>
</dbReference>
<keyword evidence="5 6" id="KW-0472">Membrane</keyword>
<accession>A0AAJ7L4R3</accession>
<keyword evidence="3 6" id="KW-0812">Transmembrane</keyword>
<dbReference type="RefSeq" id="XP_018493961.1">
    <property type="nucleotide sequence ID" value="XM_018638445.1"/>
</dbReference>
<feature type="transmembrane region" description="Helical" evidence="6">
    <location>
        <begin position="278"/>
        <end position="304"/>
    </location>
</feature>
<evidence type="ECO:0000256" key="3">
    <source>
        <dbReference type="ARBA" id="ARBA00022692"/>
    </source>
</evidence>
<dbReference type="KEGG" id="goe:100904892"/>
<keyword evidence="2" id="KW-0813">Transport</keyword>
<feature type="transmembrane region" description="Helical" evidence="6">
    <location>
        <begin position="98"/>
        <end position="119"/>
    </location>
</feature>
<dbReference type="Pfam" id="PF13906">
    <property type="entry name" value="AA_permease_C"/>
    <property type="match status" value="1"/>
</dbReference>
<dbReference type="AlphaFoldDB" id="A0AAJ7L4R3"/>
<evidence type="ECO:0000256" key="4">
    <source>
        <dbReference type="ARBA" id="ARBA00022989"/>
    </source>
</evidence>
<dbReference type="Gene3D" id="1.20.1740.10">
    <property type="entry name" value="Amino acid/polyamine transporter I"/>
    <property type="match status" value="1"/>
</dbReference>
<dbReference type="Proteomes" id="UP000694867">
    <property type="component" value="Unplaced"/>
</dbReference>
<evidence type="ECO:0000256" key="6">
    <source>
        <dbReference type="SAM" id="Phobius"/>
    </source>
</evidence>
<dbReference type="GeneID" id="100904892"/>
<feature type="transmembrane region" description="Helical" evidence="6">
    <location>
        <begin position="459"/>
        <end position="482"/>
    </location>
</feature>
<feature type="transmembrane region" description="Helical" evidence="6">
    <location>
        <begin position="236"/>
        <end position="257"/>
    </location>
</feature>
<feature type="transmembrane region" description="Helical" evidence="6">
    <location>
        <begin position="66"/>
        <end position="86"/>
    </location>
</feature>
<dbReference type="PANTHER" id="PTHR43243:SF4">
    <property type="entry name" value="CATIONIC AMINO ACID TRANSPORTER 4"/>
    <property type="match status" value="1"/>
</dbReference>
<feature type="transmembrane region" description="Helical" evidence="6">
    <location>
        <begin position="374"/>
        <end position="393"/>
    </location>
</feature>
<feature type="transmembrane region" description="Helical" evidence="6">
    <location>
        <begin position="324"/>
        <end position="353"/>
    </location>
</feature>
<dbReference type="PANTHER" id="PTHR43243">
    <property type="entry name" value="INNER MEMBRANE TRANSPORTER YGJI-RELATED"/>
    <property type="match status" value="1"/>
</dbReference>
<feature type="transmembrane region" description="Helical" evidence="6">
    <location>
        <begin position="166"/>
        <end position="185"/>
    </location>
</feature>
<feature type="transmembrane region" description="Helical" evidence="6">
    <location>
        <begin position="520"/>
        <end position="536"/>
    </location>
</feature>
<dbReference type="GO" id="GO:0005886">
    <property type="term" value="C:plasma membrane"/>
    <property type="evidence" value="ECO:0007669"/>
    <property type="project" value="TreeGrafter"/>
</dbReference>
<comment type="subcellular location">
    <subcellularLocation>
        <location evidence="1">Membrane</location>
        <topology evidence="1">Multi-pass membrane protein</topology>
    </subcellularLocation>
</comment>
<evidence type="ECO:0000259" key="7">
    <source>
        <dbReference type="Pfam" id="PF13906"/>
    </source>
</evidence>
<feature type="transmembrane region" description="Helical" evidence="6">
    <location>
        <begin position="488"/>
        <end position="508"/>
    </location>
</feature>
<evidence type="ECO:0000256" key="5">
    <source>
        <dbReference type="ARBA" id="ARBA00023136"/>
    </source>
</evidence>
<sequence>MWNHFKITDYLRRMVRLKDLKSDVLDTNLRRCLSTLDVAFLGIGNMLGSGIYVLSPELARDYTGPALVISYMIAGITSLFAALAYAEFAVRYPRAGSAYSYTYFSVGELMAFFVGWNVIMENVLSLAVIARSCSEYADSLVGGAISNMTIEVFGTLEAGSDGFIGHYPNVLAAMILVAFLGFMMLGAKETSWLNNILVFINIAVIAVILGVGGWFADLRNWEYREGDPKPQGFINGFLPFGWKGVFAASSQCFFAYVGFDGMAAAGEEARDPKKAIPAATFITMSVVSVVYIAVSAVLTLMLPYYNIHRSSGIPDALGYHEVAWAQATVSIGAMICMATAIIGTIYGVSRVIYAMADDGLLPTALQKTYRKVPIISMLLGTLFAAATAVVFNVGAIIEMLSIGTLFAYLLVAFAVLVVRHTEEDDAEEVIRDKERTLALKPWAGRLRCLYPSGISQRELVMCVLVLVLISSFGTGFALHSSLGLTARSYIAGTCGASILLCAAFLYPLAERKNDDKYKMPLAPLLPIVSIFCNVFLMTTLKEAAWERLGYWMAAGFVLYVSHGIRHSKLGEHRVGVFDHSSVE</sequence>
<dbReference type="InterPro" id="IPR029485">
    <property type="entry name" value="CAT_C"/>
</dbReference>
<feature type="transmembrane region" description="Helical" evidence="6">
    <location>
        <begin position="192"/>
        <end position="216"/>
    </location>
</feature>
<evidence type="ECO:0000256" key="2">
    <source>
        <dbReference type="ARBA" id="ARBA00022448"/>
    </source>
</evidence>
<evidence type="ECO:0000313" key="9">
    <source>
        <dbReference type="RefSeq" id="XP_018493961.1"/>
    </source>
</evidence>
<reference evidence="9" key="1">
    <citation type="submission" date="2025-08" db="UniProtKB">
        <authorList>
            <consortium name="RefSeq"/>
        </authorList>
    </citation>
    <scope>IDENTIFICATION</scope>
</reference>